<protein>
    <recommendedName>
        <fullName evidence="4">Nuf2 DHR10-like domain-containing protein</fullName>
    </recommendedName>
</protein>
<dbReference type="EMBL" id="MU129843">
    <property type="protein sequence ID" value="KAF9502618.1"/>
    <property type="molecule type" value="Genomic_DNA"/>
</dbReference>
<evidence type="ECO:0000313" key="3">
    <source>
        <dbReference type="Proteomes" id="UP000886523"/>
    </source>
</evidence>
<dbReference type="AlphaFoldDB" id="A0A9P6AAZ0"/>
<organism evidence="2 3">
    <name type="scientific">Hydnum rufescens UP504</name>
    <dbReference type="NCBI Taxonomy" id="1448309"/>
    <lineage>
        <taxon>Eukaryota</taxon>
        <taxon>Fungi</taxon>
        <taxon>Dikarya</taxon>
        <taxon>Basidiomycota</taxon>
        <taxon>Agaricomycotina</taxon>
        <taxon>Agaricomycetes</taxon>
        <taxon>Cantharellales</taxon>
        <taxon>Hydnaceae</taxon>
        <taxon>Hydnum</taxon>
    </lineage>
</organism>
<name>A0A9P6AAZ0_9AGAM</name>
<dbReference type="OrthoDB" id="8194677at2759"/>
<evidence type="ECO:0000313" key="2">
    <source>
        <dbReference type="EMBL" id="KAF9502618.1"/>
    </source>
</evidence>
<proteinExistence type="predicted"/>
<comment type="caution">
    <text evidence="2">The sequence shown here is derived from an EMBL/GenBank/DDBJ whole genome shotgun (WGS) entry which is preliminary data.</text>
</comment>
<feature type="compositionally biased region" description="Basic and acidic residues" evidence="1">
    <location>
        <begin position="62"/>
        <end position="84"/>
    </location>
</feature>
<reference evidence="2" key="1">
    <citation type="journal article" date="2020" name="Nat. Commun.">
        <title>Large-scale genome sequencing of mycorrhizal fungi provides insights into the early evolution of symbiotic traits.</title>
        <authorList>
            <person name="Miyauchi S."/>
            <person name="Kiss E."/>
            <person name="Kuo A."/>
            <person name="Drula E."/>
            <person name="Kohler A."/>
            <person name="Sanchez-Garcia M."/>
            <person name="Morin E."/>
            <person name="Andreopoulos B."/>
            <person name="Barry K.W."/>
            <person name="Bonito G."/>
            <person name="Buee M."/>
            <person name="Carver A."/>
            <person name="Chen C."/>
            <person name="Cichocki N."/>
            <person name="Clum A."/>
            <person name="Culley D."/>
            <person name="Crous P.W."/>
            <person name="Fauchery L."/>
            <person name="Girlanda M."/>
            <person name="Hayes R.D."/>
            <person name="Keri Z."/>
            <person name="LaButti K."/>
            <person name="Lipzen A."/>
            <person name="Lombard V."/>
            <person name="Magnuson J."/>
            <person name="Maillard F."/>
            <person name="Murat C."/>
            <person name="Nolan M."/>
            <person name="Ohm R.A."/>
            <person name="Pangilinan J."/>
            <person name="Pereira M.F."/>
            <person name="Perotto S."/>
            <person name="Peter M."/>
            <person name="Pfister S."/>
            <person name="Riley R."/>
            <person name="Sitrit Y."/>
            <person name="Stielow J.B."/>
            <person name="Szollosi G."/>
            <person name="Zifcakova L."/>
            <person name="Stursova M."/>
            <person name="Spatafora J.W."/>
            <person name="Tedersoo L."/>
            <person name="Vaario L.M."/>
            <person name="Yamada A."/>
            <person name="Yan M."/>
            <person name="Wang P."/>
            <person name="Xu J."/>
            <person name="Bruns T."/>
            <person name="Baldrian P."/>
            <person name="Vilgalys R."/>
            <person name="Dunand C."/>
            <person name="Henrissat B."/>
            <person name="Grigoriev I.V."/>
            <person name="Hibbett D."/>
            <person name="Nagy L.G."/>
            <person name="Martin F.M."/>
        </authorList>
    </citation>
    <scope>NUCLEOTIDE SEQUENCE</scope>
    <source>
        <strain evidence="2">UP504</strain>
    </source>
</reference>
<accession>A0A9P6AAZ0</accession>
<sequence>MKDLQAIENDLEELIETSQTVERYRAEETQRKEGFKNCQTETMQVARQRQNTSDKLQRLRQQHAEKQEFAKQKHEDPQRRHQELVKQRAEREAEMQEHKDVMDRVVQEQNKFLHDSQAEINALMEENYRLEKIIGAYISDLDKELGLGLYPSKHGLSGEQKKAKGASAASDLNLNRITCIIIFRTCCIPYSSLSEFVGSTGNGYLICTWIRASS</sequence>
<dbReference type="Proteomes" id="UP000886523">
    <property type="component" value="Unassembled WGS sequence"/>
</dbReference>
<keyword evidence="3" id="KW-1185">Reference proteome</keyword>
<gene>
    <name evidence="2" type="ORF">BS47DRAFT_1490667</name>
</gene>
<feature type="region of interest" description="Disordered" evidence="1">
    <location>
        <begin position="46"/>
        <end position="84"/>
    </location>
</feature>
<evidence type="ECO:0000256" key="1">
    <source>
        <dbReference type="SAM" id="MobiDB-lite"/>
    </source>
</evidence>
<evidence type="ECO:0008006" key="4">
    <source>
        <dbReference type="Google" id="ProtNLM"/>
    </source>
</evidence>